<dbReference type="OrthoDB" id="9800361at2"/>
<evidence type="ECO:0000256" key="2">
    <source>
        <dbReference type="ARBA" id="ARBA00022723"/>
    </source>
</evidence>
<keyword evidence="3 4" id="KW-0862">Zinc</keyword>
<dbReference type="Pfam" id="PF01155">
    <property type="entry name" value="HypA"/>
    <property type="match status" value="1"/>
</dbReference>
<feature type="binding site" evidence="4">
    <location>
        <position position="92"/>
    </location>
    <ligand>
        <name>Zn(2+)</name>
        <dbReference type="ChEBI" id="CHEBI:29105"/>
    </ligand>
</feature>
<dbReference type="HAMAP" id="MF_00213">
    <property type="entry name" value="HypA_HybF"/>
    <property type="match status" value="1"/>
</dbReference>
<protein>
    <recommendedName>
        <fullName evidence="4">Hydrogenase maturation factor HypA</fullName>
    </recommendedName>
</protein>
<dbReference type="GO" id="GO:0008270">
    <property type="term" value="F:zinc ion binding"/>
    <property type="evidence" value="ECO:0007669"/>
    <property type="project" value="UniProtKB-UniRule"/>
</dbReference>
<dbReference type="Proteomes" id="UP000184080">
    <property type="component" value="Unassembled WGS sequence"/>
</dbReference>
<dbReference type="EMBL" id="FQZO01000001">
    <property type="protein sequence ID" value="SHI60990.1"/>
    <property type="molecule type" value="Genomic_DNA"/>
</dbReference>
<evidence type="ECO:0000256" key="1">
    <source>
        <dbReference type="ARBA" id="ARBA00022596"/>
    </source>
</evidence>
<dbReference type="GO" id="GO:0016151">
    <property type="term" value="F:nickel cation binding"/>
    <property type="evidence" value="ECO:0007669"/>
    <property type="project" value="UniProtKB-UniRule"/>
</dbReference>
<comment type="similarity">
    <text evidence="4">Belongs to the HypA/HybF family.</text>
</comment>
<dbReference type="PIRSF" id="PIRSF004761">
    <property type="entry name" value="Hydrgn_mat_HypA"/>
    <property type="match status" value="1"/>
</dbReference>
<feature type="binding site" evidence="4">
    <location>
        <position position="89"/>
    </location>
    <ligand>
        <name>Zn(2+)</name>
        <dbReference type="ChEBI" id="CHEBI:29105"/>
    </ligand>
</feature>
<dbReference type="RefSeq" id="WP_073004456.1">
    <property type="nucleotide sequence ID" value="NZ_FQZO01000001.1"/>
</dbReference>
<sequence length="113" mass="12525">MHELSVTQNIIKICTEEANNHDVKVVKSINLHIGELSGLIPQCIQYYFDIASKGTPVQGAKLVIEKIPVEISCSSCGYNGKLEKGKYSCPVCNSFEVKITKGREFMINSMEVD</sequence>
<feature type="binding site" evidence="4">
    <location>
        <position position="73"/>
    </location>
    <ligand>
        <name>Zn(2+)</name>
        <dbReference type="ChEBI" id="CHEBI:29105"/>
    </ligand>
</feature>
<dbReference type="GO" id="GO:0051604">
    <property type="term" value="P:protein maturation"/>
    <property type="evidence" value="ECO:0007669"/>
    <property type="project" value="InterPro"/>
</dbReference>
<dbReference type="InterPro" id="IPR000688">
    <property type="entry name" value="HypA/HybF"/>
</dbReference>
<evidence type="ECO:0000256" key="4">
    <source>
        <dbReference type="HAMAP-Rule" id="MF_00213"/>
    </source>
</evidence>
<feature type="binding site" evidence="4">
    <location>
        <position position="2"/>
    </location>
    <ligand>
        <name>Ni(2+)</name>
        <dbReference type="ChEBI" id="CHEBI:49786"/>
    </ligand>
</feature>
<comment type="function">
    <text evidence="4">Involved in the maturation of [NiFe] hydrogenases. Required for nickel insertion into the metal center of the hydrogenase.</text>
</comment>
<evidence type="ECO:0000313" key="6">
    <source>
        <dbReference type="Proteomes" id="UP000184080"/>
    </source>
</evidence>
<dbReference type="AlphaFoldDB" id="A0A1M6CIX4"/>
<dbReference type="STRING" id="1121298.SAMN05444401_1139"/>
<accession>A0A1M6CIX4</accession>
<evidence type="ECO:0000313" key="5">
    <source>
        <dbReference type="EMBL" id="SHI60990.1"/>
    </source>
</evidence>
<evidence type="ECO:0000256" key="3">
    <source>
        <dbReference type="ARBA" id="ARBA00022833"/>
    </source>
</evidence>
<dbReference type="PANTHER" id="PTHR34535:SF3">
    <property type="entry name" value="HYDROGENASE MATURATION FACTOR HYPA"/>
    <property type="match status" value="1"/>
</dbReference>
<reference evidence="5 6" key="1">
    <citation type="submission" date="2016-11" db="EMBL/GenBank/DDBJ databases">
        <authorList>
            <person name="Jaros S."/>
            <person name="Januszkiewicz K."/>
            <person name="Wedrychowicz H."/>
        </authorList>
    </citation>
    <scope>NUCLEOTIDE SEQUENCE [LARGE SCALE GENOMIC DNA]</scope>
    <source>
        <strain evidence="5 6">DSM 21864</strain>
    </source>
</reference>
<organism evidence="5 6">
    <name type="scientific">Clostridium amylolyticum</name>
    <dbReference type="NCBI Taxonomy" id="1121298"/>
    <lineage>
        <taxon>Bacteria</taxon>
        <taxon>Bacillati</taxon>
        <taxon>Bacillota</taxon>
        <taxon>Clostridia</taxon>
        <taxon>Eubacteriales</taxon>
        <taxon>Clostridiaceae</taxon>
        <taxon>Clostridium</taxon>
    </lineage>
</organism>
<keyword evidence="1 4" id="KW-0533">Nickel</keyword>
<feature type="binding site" evidence="4">
    <location>
        <position position="76"/>
    </location>
    <ligand>
        <name>Zn(2+)</name>
        <dbReference type="ChEBI" id="CHEBI:29105"/>
    </ligand>
</feature>
<keyword evidence="2 4" id="KW-0479">Metal-binding</keyword>
<gene>
    <name evidence="4" type="primary">hypA</name>
    <name evidence="5" type="ORF">SAMN05444401_1139</name>
</gene>
<dbReference type="NCBIfam" id="TIGR00100">
    <property type="entry name" value="hypA"/>
    <property type="match status" value="1"/>
</dbReference>
<proteinExistence type="inferred from homology"/>
<name>A0A1M6CIX4_9CLOT</name>
<keyword evidence="6" id="KW-1185">Reference proteome</keyword>
<dbReference type="PANTHER" id="PTHR34535">
    <property type="entry name" value="HYDROGENASE MATURATION FACTOR HYPA"/>
    <property type="match status" value="1"/>
</dbReference>
<dbReference type="Gene3D" id="3.30.2320.80">
    <property type="match status" value="1"/>
</dbReference>